<accession>C6HXW0</accession>
<feature type="compositionally biased region" description="Basic residues" evidence="1">
    <location>
        <begin position="189"/>
        <end position="202"/>
    </location>
</feature>
<dbReference type="InterPro" id="IPR027417">
    <property type="entry name" value="P-loop_NTPase"/>
</dbReference>
<evidence type="ECO:0008006" key="4">
    <source>
        <dbReference type="Google" id="ProtNLM"/>
    </source>
</evidence>
<gene>
    <name evidence="2" type="ORF">UBAL3_93200073</name>
</gene>
<feature type="region of interest" description="Disordered" evidence="1">
    <location>
        <begin position="177"/>
        <end position="202"/>
    </location>
</feature>
<dbReference type="EMBL" id="GG693875">
    <property type="protein sequence ID" value="EES52572.1"/>
    <property type="molecule type" value="Genomic_DNA"/>
</dbReference>
<organism evidence="2 3">
    <name type="scientific">Leptospirillum ferrodiazotrophum</name>
    <dbReference type="NCBI Taxonomy" id="412449"/>
    <lineage>
        <taxon>Bacteria</taxon>
        <taxon>Pseudomonadati</taxon>
        <taxon>Nitrospirota</taxon>
        <taxon>Nitrospiria</taxon>
        <taxon>Nitrospirales</taxon>
        <taxon>Nitrospiraceae</taxon>
        <taxon>Leptospirillum</taxon>
    </lineage>
</organism>
<name>C6HXW0_9BACT</name>
<evidence type="ECO:0000256" key="1">
    <source>
        <dbReference type="SAM" id="MobiDB-lite"/>
    </source>
</evidence>
<keyword evidence="3" id="KW-1185">Reference proteome</keyword>
<proteinExistence type="predicted"/>
<dbReference type="Proteomes" id="UP000009374">
    <property type="component" value="Unassembled WGS sequence"/>
</dbReference>
<evidence type="ECO:0000313" key="3">
    <source>
        <dbReference type="Proteomes" id="UP000009374"/>
    </source>
</evidence>
<dbReference type="Gene3D" id="3.40.50.300">
    <property type="entry name" value="P-loop containing nucleotide triphosphate hydrolases"/>
    <property type="match status" value="1"/>
</dbReference>
<dbReference type="AlphaFoldDB" id="C6HXW0"/>
<dbReference type="SUPFAM" id="SSF52540">
    <property type="entry name" value="P-loop containing nucleoside triphosphate hydrolases"/>
    <property type="match status" value="1"/>
</dbReference>
<protein>
    <recommendedName>
        <fullName evidence="4">DNA recombination and repair protein Rad51-like C-terminal domain-containing protein</fullName>
    </recommendedName>
</protein>
<sequence length="202" mass="22055">MPKAEESLLKGITGVSGEGAHFFLHRTALALIDATSVVAFLCGDNIFDADFLIREGQRQGRSPSFVLSRIRVARMFTLHQLATSVRSRLKDLLARERVSGLVISGIVPLFSEKRIPPREAESLLAETLGSLKTLARSYPLPCLLSLPASPDPSGPESPIRRQAEAACTRILHLTVSPETLRQGAPHGTHPSHIHRTGRRPFS</sequence>
<reference evidence="2 3" key="1">
    <citation type="journal article" date="2009" name="Appl. Environ. Microbiol.">
        <title>Community genomic and proteomic analyses of chemoautotrophic iron-oxidizing "Leptospirillum rubarum" (Group II) and "Leptospirillum ferrodiazotrophum" (Group III) bacteria in acid mine drainage biofilms.</title>
        <authorList>
            <person name="Goltsman D.S."/>
            <person name="Denef V.J."/>
            <person name="Singer S.W."/>
            <person name="VerBerkmoes N.C."/>
            <person name="Lefsrud M."/>
            <person name="Mueller R.S."/>
            <person name="Dick G.J."/>
            <person name="Sun C.L."/>
            <person name="Wheeler K.E."/>
            <person name="Zemla A."/>
            <person name="Baker B.J."/>
            <person name="Hauser L."/>
            <person name="Land M."/>
            <person name="Shah M.B."/>
            <person name="Thelen M.P."/>
            <person name="Hettich R.L."/>
            <person name="Banfield J.F."/>
        </authorList>
    </citation>
    <scope>NUCLEOTIDE SEQUENCE [LARGE SCALE GENOMIC DNA]</scope>
</reference>
<evidence type="ECO:0000313" key="2">
    <source>
        <dbReference type="EMBL" id="EES52572.1"/>
    </source>
</evidence>